<feature type="domain" description="Bacterial bifunctional deaminase-reductase C-terminal" evidence="1">
    <location>
        <begin position="2"/>
        <end position="173"/>
    </location>
</feature>
<keyword evidence="3" id="KW-1185">Reference proteome</keyword>
<dbReference type="Pfam" id="PF01872">
    <property type="entry name" value="RibD_C"/>
    <property type="match status" value="1"/>
</dbReference>
<dbReference type="Proteomes" id="UP001318300">
    <property type="component" value="Unassembled WGS sequence"/>
</dbReference>
<reference evidence="2 3" key="1">
    <citation type="submission" date="2020-03" db="EMBL/GenBank/DDBJ databases">
        <title>Above-ground endophytic microbial communities from plants in different locations in the United States.</title>
        <authorList>
            <person name="Frank C."/>
        </authorList>
    </citation>
    <scope>NUCLEOTIDE SEQUENCE [LARGE SCALE GENOMIC DNA]</scope>
    <source>
        <strain evidence="2 3">WW7</strain>
    </source>
</reference>
<dbReference type="PANTHER" id="PTHR38011">
    <property type="entry name" value="DIHYDROFOLATE REDUCTASE FAMILY PROTEIN (AFU_ORTHOLOGUE AFUA_8G06820)"/>
    <property type="match status" value="1"/>
</dbReference>
<comment type="caution">
    <text evidence="2">The sequence shown here is derived from an EMBL/GenBank/DDBJ whole genome shotgun (WGS) entry which is preliminary data.</text>
</comment>
<organism evidence="2 3">
    <name type="scientific">Curtobacterium salicis</name>
    <dbReference type="NCBI Taxonomy" id="1779862"/>
    <lineage>
        <taxon>Bacteria</taxon>
        <taxon>Bacillati</taxon>
        <taxon>Actinomycetota</taxon>
        <taxon>Actinomycetes</taxon>
        <taxon>Micrococcales</taxon>
        <taxon>Microbacteriaceae</taxon>
        <taxon>Curtobacterium</taxon>
    </lineage>
</organism>
<dbReference type="SUPFAM" id="SSF53597">
    <property type="entry name" value="Dihydrofolate reductase-like"/>
    <property type="match status" value="1"/>
</dbReference>
<dbReference type="RefSeq" id="WP_166781446.1">
    <property type="nucleotide sequence ID" value="NZ_JAAOYO010000005.1"/>
</dbReference>
<gene>
    <name evidence="2" type="ORF">E9228_003117</name>
</gene>
<dbReference type="InterPro" id="IPR024072">
    <property type="entry name" value="DHFR-like_dom_sf"/>
</dbReference>
<evidence type="ECO:0000259" key="1">
    <source>
        <dbReference type="Pfam" id="PF01872"/>
    </source>
</evidence>
<dbReference type="PANTHER" id="PTHR38011:SF2">
    <property type="entry name" value="BIFUNCTIONAL DEAMINASE-REDUCTASE DOMAIN PROTEIN"/>
    <property type="match status" value="1"/>
</dbReference>
<dbReference type="InterPro" id="IPR050765">
    <property type="entry name" value="Riboflavin_Biosynth_HTPR"/>
</dbReference>
<evidence type="ECO:0000313" key="3">
    <source>
        <dbReference type="Proteomes" id="UP001318300"/>
    </source>
</evidence>
<accession>A0ABX0TE34</accession>
<protein>
    <submittedName>
        <fullName evidence="2">Dihydrofolate reductase</fullName>
    </submittedName>
</protein>
<evidence type="ECO:0000313" key="2">
    <source>
        <dbReference type="EMBL" id="NII42448.1"/>
    </source>
</evidence>
<name>A0ABX0TE34_9MICO</name>
<dbReference type="EMBL" id="JAAOYO010000005">
    <property type="protein sequence ID" value="NII42448.1"/>
    <property type="molecule type" value="Genomic_DNA"/>
</dbReference>
<sequence length="185" mass="20220">MRKVTAGLFTSVDGVVQDPYNYQYDSFDDELGAAMGAWMGATDTVLLGRTSYQEWSEWWPAHSEDPFGQWINPIEKYVASTTLGDDLAWENSTRITGDVPTFVRELQTRDGGDIAVCGSVTLVRSLLFAGVLDELQLMVHPAIAGHGRKLFEPTDPPTRLRLVTNTVTSKGNVLSTYGPFAASAG</sequence>
<dbReference type="InterPro" id="IPR002734">
    <property type="entry name" value="RibDG_C"/>
</dbReference>
<proteinExistence type="predicted"/>
<dbReference type="Gene3D" id="3.40.430.10">
    <property type="entry name" value="Dihydrofolate Reductase, subunit A"/>
    <property type="match status" value="1"/>
</dbReference>